<sequence length="384" mass="42480">MTTSIPLFTVTLGTDAELASKIAAGLQSGAYELIGGVVRDTGSKQIVAWLRQVGHIAPAALPTSVMGPLAFQALIASTSLLTLGVTVIGFALMRKRLDTIAKDIASIKQTLERMERKLDLSLDAKVRTALDLARRAFEMHDPVNRRDHAHQAATMFLEAEHYYRSLLDAEYGEGGWLIAPLLKTLTLARVGAARCYLGLGETAAARSLLSEGYIVLEPYVQRWFDAVVGVRPALVLHPATGISLERLTLLMRYRQHDPALSGTAVFEQLRAELWKSAVQDINQWRQPFPPVLREDPEVTPLDWALHREKITTRFLARLADTCTQIETVYAAVRCIEGYRLELEQIERMGLSPDELDQQCALLSSDSALIVHVPKGSELARHVIV</sequence>
<dbReference type="HOGENOM" id="CLU_043640_0_0_0"/>
<organism evidence="3 4">
    <name type="scientific">Roseiflexus castenholzii (strain DSM 13941 / HLO8)</name>
    <dbReference type="NCBI Taxonomy" id="383372"/>
    <lineage>
        <taxon>Bacteria</taxon>
        <taxon>Bacillati</taxon>
        <taxon>Chloroflexota</taxon>
        <taxon>Chloroflexia</taxon>
        <taxon>Chloroflexales</taxon>
        <taxon>Roseiflexineae</taxon>
        <taxon>Roseiflexaceae</taxon>
        <taxon>Roseiflexus</taxon>
    </lineage>
</organism>
<dbReference type="KEGG" id="rca:Rcas_2496"/>
<proteinExistence type="predicted"/>
<keyword evidence="2" id="KW-0812">Transmembrane</keyword>
<feature type="coiled-coil region" evidence="1">
    <location>
        <begin position="97"/>
        <end position="124"/>
    </location>
</feature>
<dbReference type="STRING" id="383372.Rcas_2496"/>
<keyword evidence="2" id="KW-1133">Transmembrane helix</keyword>
<dbReference type="AlphaFoldDB" id="A7NM21"/>
<reference evidence="3 4" key="1">
    <citation type="submission" date="2007-08" db="EMBL/GenBank/DDBJ databases">
        <title>Complete sequence of Roseiflexus castenholzii DSM 13941.</title>
        <authorList>
            <consortium name="US DOE Joint Genome Institute"/>
            <person name="Copeland A."/>
            <person name="Lucas S."/>
            <person name="Lapidus A."/>
            <person name="Barry K."/>
            <person name="Glavina del Rio T."/>
            <person name="Dalin E."/>
            <person name="Tice H."/>
            <person name="Pitluck S."/>
            <person name="Thompson L.S."/>
            <person name="Brettin T."/>
            <person name="Bruce D."/>
            <person name="Detter J.C."/>
            <person name="Han C."/>
            <person name="Tapia R."/>
            <person name="Schmutz J."/>
            <person name="Larimer F."/>
            <person name="Land M."/>
            <person name="Hauser L."/>
            <person name="Kyrpides N."/>
            <person name="Mikhailova N."/>
            <person name="Bryant D.A."/>
            <person name="Hanada S."/>
            <person name="Tsukatani Y."/>
            <person name="Richardson P."/>
        </authorList>
    </citation>
    <scope>NUCLEOTIDE SEQUENCE [LARGE SCALE GENOMIC DNA]</scope>
    <source>
        <strain evidence="4">DSM 13941 / HLO8</strain>
    </source>
</reference>
<keyword evidence="1" id="KW-0175">Coiled coil</keyword>
<evidence type="ECO:0000256" key="2">
    <source>
        <dbReference type="SAM" id="Phobius"/>
    </source>
</evidence>
<dbReference type="EMBL" id="CP000804">
    <property type="protein sequence ID" value="ABU58576.1"/>
    <property type="molecule type" value="Genomic_DNA"/>
</dbReference>
<evidence type="ECO:0000313" key="4">
    <source>
        <dbReference type="Proteomes" id="UP000000263"/>
    </source>
</evidence>
<dbReference type="eggNOG" id="ENOG502ZCMU">
    <property type="taxonomic scope" value="Bacteria"/>
</dbReference>
<protein>
    <submittedName>
        <fullName evidence="3">Uncharacterized protein</fullName>
    </submittedName>
</protein>
<accession>A7NM21</accession>
<feature type="transmembrane region" description="Helical" evidence="2">
    <location>
        <begin position="69"/>
        <end position="92"/>
    </location>
</feature>
<dbReference type="OrthoDB" id="7025931at2"/>
<evidence type="ECO:0000256" key="1">
    <source>
        <dbReference type="SAM" id="Coils"/>
    </source>
</evidence>
<dbReference type="RefSeq" id="WP_012121000.1">
    <property type="nucleotide sequence ID" value="NC_009767.1"/>
</dbReference>
<name>A7NM21_ROSCS</name>
<gene>
    <name evidence="3" type="ordered locus">Rcas_2496</name>
</gene>
<evidence type="ECO:0000313" key="3">
    <source>
        <dbReference type="EMBL" id="ABU58576.1"/>
    </source>
</evidence>
<dbReference type="Proteomes" id="UP000000263">
    <property type="component" value="Chromosome"/>
</dbReference>
<keyword evidence="4" id="KW-1185">Reference proteome</keyword>
<keyword evidence="2" id="KW-0472">Membrane</keyword>